<dbReference type="PANTHER" id="PTHR43187:SF1">
    <property type="entry name" value="GLUTAMINE AMIDOTRANSFERASE DUG3-RELATED"/>
    <property type="match status" value="1"/>
</dbReference>
<dbReference type="InterPro" id="IPR052373">
    <property type="entry name" value="Gamma-glu_amide_hydrolase"/>
</dbReference>
<feature type="domain" description="Glutamine amidotransferase type-2" evidence="2">
    <location>
        <begin position="2"/>
        <end position="261"/>
    </location>
</feature>
<keyword evidence="4" id="KW-1185">Reference proteome</keyword>
<keyword evidence="1" id="KW-0315">Glutamine amidotransferase</keyword>
<accession>A0A3S5D398</accession>
<evidence type="ECO:0000313" key="3">
    <source>
        <dbReference type="EMBL" id="VDS03928.1"/>
    </source>
</evidence>
<dbReference type="RefSeq" id="WP_126149519.1">
    <property type="nucleotide sequence ID" value="NZ_JBHTMH010000001.1"/>
</dbReference>
<evidence type="ECO:0000259" key="2">
    <source>
        <dbReference type="PROSITE" id="PS51278"/>
    </source>
</evidence>
<keyword evidence="3" id="KW-0378">Hydrolase</keyword>
<dbReference type="InterPro" id="IPR026869">
    <property type="entry name" value="EgtC-like"/>
</dbReference>
<dbReference type="Pfam" id="PF13230">
    <property type="entry name" value="GATase_4"/>
    <property type="match status" value="1"/>
</dbReference>
<proteinExistence type="predicted"/>
<gene>
    <name evidence="3" type="primary">egtC</name>
    <name evidence="3" type="ORF">DEVEQU_01057</name>
</gene>
<organism evidence="3 4">
    <name type="scientific">Devosia equisanguinis</name>
    <dbReference type="NCBI Taxonomy" id="2490941"/>
    <lineage>
        <taxon>Bacteria</taxon>
        <taxon>Pseudomonadati</taxon>
        <taxon>Pseudomonadota</taxon>
        <taxon>Alphaproteobacteria</taxon>
        <taxon>Hyphomicrobiales</taxon>
        <taxon>Devosiaceae</taxon>
        <taxon>Devosia</taxon>
    </lineage>
</organism>
<dbReference type="PANTHER" id="PTHR43187">
    <property type="entry name" value="GLUTAMINE AMIDOTRANSFERASE DUG3-RELATED"/>
    <property type="match status" value="1"/>
</dbReference>
<dbReference type="EMBL" id="UZWD01000017">
    <property type="protein sequence ID" value="VDS03928.1"/>
    <property type="molecule type" value="Genomic_DNA"/>
</dbReference>
<protein>
    <submittedName>
        <fullName evidence="3">Amidohydrolase EgtC</fullName>
        <ecNumber evidence="3">3.5.1.-</ecNumber>
    </submittedName>
</protein>
<evidence type="ECO:0000313" key="4">
    <source>
        <dbReference type="Proteomes" id="UP000268844"/>
    </source>
</evidence>
<dbReference type="SUPFAM" id="SSF56235">
    <property type="entry name" value="N-terminal nucleophile aminohydrolases (Ntn hydrolases)"/>
    <property type="match status" value="1"/>
</dbReference>
<dbReference type="Gene3D" id="3.60.20.10">
    <property type="entry name" value="Glutamine Phosphoribosylpyrophosphate, subunit 1, domain 1"/>
    <property type="match status" value="1"/>
</dbReference>
<evidence type="ECO:0000256" key="1">
    <source>
        <dbReference type="ARBA" id="ARBA00022962"/>
    </source>
</evidence>
<dbReference type="GO" id="GO:0016787">
    <property type="term" value="F:hydrolase activity"/>
    <property type="evidence" value="ECO:0007669"/>
    <property type="project" value="UniProtKB-KW"/>
</dbReference>
<dbReference type="AlphaFoldDB" id="A0A3S5D398"/>
<dbReference type="Proteomes" id="UP000268844">
    <property type="component" value="Unassembled WGS sequence"/>
</dbReference>
<dbReference type="PROSITE" id="PS51278">
    <property type="entry name" value="GATASE_TYPE_2"/>
    <property type="match status" value="1"/>
</dbReference>
<name>A0A3S5D398_9HYPH</name>
<dbReference type="CDD" id="cd01908">
    <property type="entry name" value="YafJ"/>
    <property type="match status" value="1"/>
</dbReference>
<dbReference type="InterPro" id="IPR017932">
    <property type="entry name" value="GATase_2_dom"/>
</dbReference>
<dbReference type="OrthoDB" id="9804310at2"/>
<reference evidence="3 4" key="1">
    <citation type="submission" date="2018-12" db="EMBL/GenBank/DDBJ databases">
        <authorList>
            <person name="Criscuolo A."/>
        </authorList>
    </citation>
    <scope>NUCLEOTIDE SEQUENCE [LARGE SCALE GENOMIC DNA]</scope>
    <source>
        <strain evidence="3">ACIP1116281</strain>
    </source>
</reference>
<dbReference type="InterPro" id="IPR029055">
    <property type="entry name" value="Ntn_hydrolases_N"/>
</dbReference>
<dbReference type="EC" id="3.5.1.-" evidence="3"/>
<sequence length="261" mass="29209">MCRFLAYLGAPIFLDELVYTPAHSLIHQSLHATEAKTETNGDGFGLGWYGDRTEPGIYHEVLPAWSDQNLRSLCGQIRSRLFFAHVRASTGTALSRSNCHPFRHQADLFMHNGQIGGYRHLKRQIETVLPDTLYEHRLGTTDSEALFLMALANGLRDEPIAAMERTLGTVQSMLDRAGITEPLRFTSCYTNGETLWAYRWASDDRAPSLYYREEEGGYLVVSEPIDEGTKCWNVVPKQSVLRVDAGGIHIEPMSIAYGVAA</sequence>